<comment type="similarity">
    <text evidence="1">Belongs to the CcmF/CycK/Ccl1/NrfE/CcsA family.</text>
</comment>
<dbReference type="AlphaFoldDB" id="A0A024HGU3"/>
<dbReference type="GO" id="GO:0016020">
    <property type="term" value="C:membrane"/>
    <property type="evidence" value="ECO:0007669"/>
    <property type="project" value="InterPro"/>
</dbReference>
<dbReference type="GO" id="GO:0015232">
    <property type="term" value="F:heme transmembrane transporter activity"/>
    <property type="evidence" value="ECO:0007669"/>
    <property type="project" value="InterPro"/>
</dbReference>
<name>A0A024HGU3_PSEKB</name>
<dbReference type="EMBL" id="HG322950">
    <property type="protein sequence ID" value="CDF84260.1"/>
    <property type="molecule type" value="Genomic_DNA"/>
</dbReference>
<dbReference type="Pfam" id="PF01578">
    <property type="entry name" value="Cytochrom_C_asm"/>
    <property type="match status" value="1"/>
</dbReference>
<dbReference type="STRING" id="1301098.PKB_2913"/>
<feature type="transmembrane region" description="Helical" evidence="3">
    <location>
        <begin position="689"/>
        <end position="709"/>
    </location>
</feature>
<feature type="transmembrane region" description="Helical" evidence="3">
    <location>
        <begin position="319"/>
        <end position="338"/>
    </location>
</feature>
<dbReference type="PANTHER" id="PTHR43653">
    <property type="entry name" value="CYTOCHROME C ASSEMBLY PROTEIN-RELATED"/>
    <property type="match status" value="1"/>
</dbReference>
<accession>A0A024HGU3</accession>
<feature type="transmembrane region" description="Helical" evidence="3">
    <location>
        <begin position="452"/>
        <end position="472"/>
    </location>
</feature>
<reference evidence="5 6" key="2">
    <citation type="submission" date="2014-05" db="EMBL/GenBank/DDBJ databases">
        <title>Genome sequence of the 3-chlorobenzoate degrading bacterium Pseudomonas knackmussii B13 shows multiple evidence for horizontal gene transfer.</title>
        <authorList>
            <person name="Miyazaki R."/>
            <person name="Bertelli C."/>
            <person name="Falquet L."/>
            <person name="Robinson-Rechavi M."/>
            <person name="Gharib W."/>
            <person name="Roy S."/>
            <person name="Van der Meer J.R."/>
        </authorList>
    </citation>
    <scope>NUCLEOTIDE SEQUENCE [LARGE SCALE GENOMIC DNA]</scope>
    <source>
        <strain evidence="5 6">B13</strain>
    </source>
</reference>
<dbReference type="RefSeq" id="WP_052355287.1">
    <property type="nucleotide sequence ID" value="NZ_HG322950.1"/>
</dbReference>
<feature type="transmembrane region" description="Helical" evidence="3">
    <location>
        <begin position="139"/>
        <end position="157"/>
    </location>
</feature>
<keyword evidence="3" id="KW-0812">Transmembrane</keyword>
<dbReference type="InterPro" id="IPR002541">
    <property type="entry name" value="Cyt_c_assembly"/>
</dbReference>
<protein>
    <submittedName>
        <fullName evidence="5">Cytochrome c-type biogenesis protein CcmF</fullName>
    </submittedName>
</protein>
<dbReference type="eggNOG" id="COG1138">
    <property type="taxonomic scope" value="Bacteria"/>
</dbReference>
<gene>
    <name evidence="5" type="ORF">PKB_2913</name>
</gene>
<dbReference type="HOGENOM" id="CLU_378064_0_0_6"/>
<reference evidence="5 6" key="1">
    <citation type="submission" date="2013-03" db="EMBL/GenBank/DDBJ databases">
        <authorList>
            <person name="Linke B."/>
        </authorList>
    </citation>
    <scope>NUCLEOTIDE SEQUENCE [LARGE SCALE GENOMIC DNA]</scope>
    <source>
        <strain evidence="5 6">B13</strain>
    </source>
</reference>
<feature type="transmembrane region" description="Helical" evidence="3">
    <location>
        <begin position="531"/>
        <end position="553"/>
    </location>
</feature>
<feature type="transmembrane region" description="Helical" evidence="3">
    <location>
        <begin position="223"/>
        <end position="240"/>
    </location>
</feature>
<proteinExistence type="inferred from homology"/>
<feature type="transmembrane region" description="Helical" evidence="3">
    <location>
        <begin position="425"/>
        <end position="445"/>
    </location>
</feature>
<evidence type="ECO:0000256" key="1">
    <source>
        <dbReference type="ARBA" id="ARBA00009186"/>
    </source>
</evidence>
<feature type="transmembrane region" description="Helical" evidence="3">
    <location>
        <begin position="492"/>
        <end position="519"/>
    </location>
</feature>
<dbReference type="InterPro" id="IPR003567">
    <property type="entry name" value="Cyt_c_biogenesis"/>
</dbReference>
<dbReference type="PROSITE" id="PS51257">
    <property type="entry name" value="PROKAR_LIPOPROTEIN"/>
    <property type="match status" value="1"/>
</dbReference>
<evidence type="ECO:0000256" key="3">
    <source>
        <dbReference type="SAM" id="Phobius"/>
    </source>
</evidence>
<dbReference type="Proteomes" id="UP000025241">
    <property type="component" value="Chromosome I"/>
</dbReference>
<keyword evidence="6" id="KW-1185">Reference proteome</keyword>
<feature type="transmembrane region" description="Helical" evidence="3">
    <location>
        <begin position="252"/>
        <end position="271"/>
    </location>
</feature>
<dbReference type="PATRIC" id="fig|1301098.3.peg.2934"/>
<feature type="transmembrane region" description="Helical" evidence="3">
    <location>
        <begin position="62"/>
        <end position="80"/>
    </location>
</feature>
<dbReference type="KEGG" id="pkc:PKB_2913"/>
<evidence type="ECO:0000259" key="4">
    <source>
        <dbReference type="Pfam" id="PF01578"/>
    </source>
</evidence>
<dbReference type="OrthoDB" id="8480650at2"/>
<dbReference type="GO" id="GO:0020037">
    <property type="term" value="F:heme binding"/>
    <property type="evidence" value="ECO:0007669"/>
    <property type="project" value="InterPro"/>
</dbReference>
<feature type="transmembrane region" description="Helical" evidence="3">
    <location>
        <begin position="177"/>
        <end position="202"/>
    </location>
</feature>
<feature type="transmembrane region" description="Helical" evidence="3">
    <location>
        <begin position="111"/>
        <end position="127"/>
    </location>
</feature>
<feature type="transmembrane region" description="Helical" evidence="3">
    <location>
        <begin position="12"/>
        <end position="31"/>
    </location>
</feature>
<keyword evidence="3" id="KW-1133">Transmembrane helix</keyword>
<evidence type="ECO:0000313" key="5">
    <source>
        <dbReference type="EMBL" id="CDF84260.1"/>
    </source>
</evidence>
<dbReference type="GO" id="GO:0017004">
    <property type="term" value="P:cytochrome complex assembly"/>
    <property type="evidence" value="ECO:0007669"/>
    <property type="project" value="UniProtKB-KW"/>
</dbReference>
<evidence type="ECO:0000313" key="6">
    <source>
        <dbReference type="Proteomes" id="UP000025241"/>
    </source>
</evidence>
<keyword evidence="3" id="KW-0472">Membrane</keyword>
<organism evidence="5 6">
    <name type="scientific">Pseudomonas knackmussii (strain DSM 6978 / CCUG 54928 / LMG 23759 / B13)</name>
    <dbReference type="NCBI Taxonomy" id="1301098"/>
    <lineage>
        <taxon>Bacteria</taxon>
        <taxon>Pseudomonadati</taxon>
        <taxon>Pseudomonadota</taxon>
        <taxon>Gammaproteobacteria</taxon>
        <taxon>Pseudomonadales</taxon>
        <taxon>Pseudomonadaceae</taxon>
        <taxon>Pseudomonas</taxon>
    </lineage>
</organism>
<keyword evidence="2" id="KW-0201">Cytochrome c-type biogenesis</keyword>
<dbReference type="PRINTS" id="PR01410">
    <property type="entry name" value="CCBIOGENESIS"/>
</dbReference>
<sequence length="733" mass="79959">MERTVSPVAQRRWPAVGWAAAASCCALLWLLPQLGNALLWGLAALIAAGAQRAQWRGNCWRIAVGGLYGACVALALHLLADHFQLRYAWLYSSAALPGYLKLSNLWGGDEGTILLLATFCMTTTLASERLAGWAGRGNALIAAWYTATAAWLGPFSATPEAWLASQPSQGMNAHLQMIWMSFHAPLILCAYAWALAPAGAALGALRKGDPAYAGVAAVYSRRAWLLLSAGIGAGMVWAMEDFTFGQLWHWDPVQTSAFVIWALLGAVLHGVRRWRPDGRHRRLLPMLSLLAAAMACVAMTVTRSTVLVSSHRYIGTTSWLSHLLLAALLLMFAAWQLISGRRARQAGTRRSAADWTLDVAIYLFAGSALFAIGALVQAHIYEWLGLPRPTTLKPYFEMLLHWATTDEINSLRSAYNQWDVDGYGLIRWLLPLLSLLGLIGGYSFLRRCGRPRIGLLATVLMAACMGFIAWHGGWLNADYSGEGMLSQNVVEVLPWLDAAVLGGFFLMGSCLLWCVVSLWRSRRLGNLRYSGGLALVHGGAVLALVGGLTATALNSYRQVVIPAGASVEQWLPVADDMQVRVLPDQVEENYSGYHALARVELRDGGRVLAGHALFQDGRGRPPAYQGPVRQLCEILDYHYARFASDRGYVLHPFIIRGWSRDLQVWVPASTSLLRKGDNDNESLVVIRRYPLLSCVWLGLLLMLGGALLLPPGGVLRRADHTSSEAAVAGLSQS</sequence>
<feature type="transmembrane region" description="Helical" evidence="3">
    <location>
        <begin position="283"/>
        <end position="307"/>
    </location>
</feature>
<feature type="domain" description="Cytochrome c assembly protein" evidence="4">
    <location>
        <begin position="134"/>
        <end position="275"/>
    </location>
</feature>
<feature type="transmembrane region" description="Helical" evidence="3">
    <location>
        <begin position="359"/>
        <end position="380"/>
    </location>
</feature>
<evidence type="ECO:0000256" key="2">
    <source>
        <dbReference type="ARBA" id="ARBA00022748"/>
    </source>
</evidence>
<dbReference type="PANTHER" id="PTHR43653:SF1">
    <property type="entry name" value="CYTOCHROME C-TYPE BIOGENESIS PROTEIN CCMF"/>
    <property type="match status" value="1"/>
</dbReference>